<feature type="domain" description="HNH nuclease" evidence="1">
    <location>
        <begin position="124"/>
        <end position="169"/>
    </location>
</feature>
<reference evidence="2 3" key="1">
    <citation type="submission" date="2016-10" db="EMBL/GenBank/DDBJ databases">
        <authorList>
            <person name="de Groot N.N."/>
        </authorList>
    </citation>
    <scope>NUCLEOTIDE SEQUENCE [LARGE SCALE GENOMIC DNA]</scope>
    <source>
        <strain evidence="2 3">IPL20</strain>
    </source>
</reference>
<name>A0A1I7N9J1_9HYPH</name>
<proteinExistence type="predicted"/>
<dbReference type="Pfam" id="PF13392">
    <property type="entry name" value="HNH_3"/>
    <property type="match status" value="1"/>
</dbReference>
<dbReference type="AlphaFoldDB" id="A0A1I7N9J1"/>
<keyword evidence="2" id="KW-0540">Nuclease</keyword>
<keyword evidence="3" id="KW-1185">Reference proteome</keyword>
<evidence type="ECO:0000313" key="3">
    <source>
        <dbReference type="Proteomes" id="UP000199074"/>
    </source>
</evidence>
<keyword evidence="2" id="KW-0255">Endonuclease</keyword>
<dbReference type="SUPFAM" id="SSF54060">
    <property type="entry name" value="His-Me finger endonucleases"/>
    <property type="match status" value="1"/>
</dbReference>
<evidence type="ECO:0000259" key="1">
    <source>
        <dbReference type="Pfam" id="PF13392"/>
    </source>
</evidence>
<dbReference type="InterPro" id="IPR044925">
    <property type="entry name" value="His-Me_finger_sf"/>
</dbReference>
<dbReference type="Proteomes" id="UP000199074">
    <property type="component" value="Unassembled WGS sequence"/>
</dbReference>
<gene>
    <name evidence="2" type="ORF">SAMN05216456_1305</name>
</gene>
<sequence>MKTCSVAGCGAPHYAKGYCNTHWQRWKRHGDPLIAYKRTAPRPAAKVCAVEGCGKGAIAKGLCSKHWQRQKKYGDPLHVPYSTAPDRHASRFFKEVVLPYEGDECLLWPFASRPKGYGVLGEDAVHRLVCEREHGPPPSPTHEAAHRCGNPPCCNKRHLYWATPSENQMDRIAHGTSNRGERHPNATLTEDDVLAIRAIKGTPLSQIAHRYGVTPQTVWDIQHRRSWSWLP</sequence>
<dbReference type="RefSeq" id="WP_092422448.1">
    <property type="nucleotide sequence ID" value="NZ_FPCK01000001.1"/>
</dbReference>
<dbReference type="Gene3D" id="3.90.75.20">
    <property type="match status" value="1"/>
</dbReference>
<dbReference type="OrthoDB" id="7728307at2"/>
<accession>A0A1I7N9J1</accession>
<keyword evidence="2" id="KW-0378">Hydrolase</keyword>
<dbReference type="InterPro" id="IPR003615">
    <property type="entry name" value="HNH_nuc"/>
</dbReference>
<organism evidence="2 3">
    <name type="scientific">Devosia crocina</name>
    <dbReference type="NCBI Taxonomy" id="429728"/>
    <lineage>
        <taxon>Bacteria</taxon>
        <taxon>Pseudomonadati</taxon>
        <taxon>Pseudomonadota</taxon>
        <taxon>Alphaproteobacteria</taxon>
        <taxon>Hyphomicrobiales</taxon>
        <taxon>Devosiaceae</taxon>
        <taxon>Devosia</taxon>
    </lineage>
</organism>
<dbReference type="EMBL" id="FPCK01000001">
    <property type="protein sequence ID" value="SFV31327.1"/>
    <property type="molecule type" value="Genomic_DNA"/>
</dbReference>
<dbReference type="GO" id="GO:0004519">
    <property type="term" value="F:endonuclease activity"/>
    <property type="evidence" value="ECO:0007669"/>
    <property type="project" value="UniProtKB-KW"/>
</dbReference>
<protein>
    <submittedName>
        <fullName evidence="2">HNH endonuclease</fullName>
    </submittedName>
</protein>
<evidence type="ECO:0000313" key="2">
    <source>
        <dbReference type="EMBL" id="SFV31327.1"/>
    </source>
</evidence>
<dbReference type="STRING" id="429728.SAMN05216456_1305"/>